<proteinExistence type="predicted"/>
<protein>
    <recommendedName>
        <fullName evidence="3">CBS domain-containing protein</fullName>
    </recommendedName>
</protein>
<dbReference type="Pfam" id="PF00571">
    <property type="entry name" value="CBS"/>
    <property type="match status" value="2"/>
</dbReference>
<organism evidence="4 5">
    <name type="scientific">Candidatus Lokiarchaeum ossiferum</name>
    <dbReference type="NCBI Taxonomy" id="2951803"/>
    <lineage>
        <taxon>Archaea</taxon>
        <taxon>Promethearchaeati</taxon>
        <taxon>Promethearchaeota</taxon>
        <taxon>Promethearchaeia</taxon>
        <taxon>Promethearchaeales</taxon>
        <taxon>Promethearchaeaceae</taxon>
        <taxon>Candidatus Lokiarchaeum</taxon>
    </lineage>
</organism>
<dbReference type="SMART" id="SM00116">
    <property type="entry name" value="CBS"/>
    <property type="match status" value="2"/>
</dbReference>
<dbReference type="PROSITE" id="PS51371">
    <property type="entry name" value="CBS"/>
    <property type="match status" value="1"/>
</dbReference>
<feature type="domain" description="CBS" evidence="3">
    <location>
        <begin position="84"/>
        <end position="143"/>
    </location>
</feature>
<dbReference type="SUPFAM" id="SSF54631">
    <property type="entry name" value="CBS-domain pair"/>
    <property type="match status" value="1"/>
</dbReference>
<dbReference type="InterPro" id="IPR051257">
    <property type="entry name" value="Diverse_CBS-Domain"/>
</dbReference>
<dbReference type="EMBL" id="CP104013">
    <property type="protein sequence ID" value="UYP47171.1"/>
    <property type="molecule type" value="Genomic_DNA"/>
</dbReference>
<dbReference type="Gene3D" id="3.10.580.10">
    <property type="entry name" value="CBS-domain"/>
    <property type="match status" value="1"/>
</dbReference>
<keyword evidence="1 2" id="KW-0129">CBS domain</keyword>
<dbReference type="PANTHER" id="PTHR43080:SF2">
    <property type="entry name" value="CBS DOMAIN-CONTAINING PROTEIN"/>
    <property type="match status" value="1"/>
</dbReference>
<dbReference type="InterPro" id="IPR000644">
    <property type="entry name" value="CBS_dom"/>
</dbReference>
<evidence type="ECO:0000259" key="3">
    <source>
        <dbReference type="PROSITE" id="PS51371"/>
    </source>
</evidence>
<dbReference type="Proteomes" id="UP001208689">
    <property type="component" value="Chromosome"/>
</dbReference>
<dbReference type="InterPro" id="IPR046342">
    <property type="entry name" value="CBS_dom_sf"/>
</dbReference>
<evidence type="ECO:0000313" key="5">
    <source>
        <dbReference type="Proteomes" id="UP001208689"/>
    </source>
</evidence>
<gene>
    <name evidence="4" type="ORF">NEF87_003456</name>
</gene>
<name>A0ABY6HUG7_9ARCH</name>
<dbReference type="PANTHER" id="PTHR43080">
    <property type="entry name" value="CBS DOMAIN-CONTAINING PROTEIN CBSX3, MITOCHONDRIAL"/>
    <property type="match status" value="1"/>
</dbReference>
<reference evidence="4" key="1">
    <citation type="submission" date="2022-09" db="EMBL/GenBank/DDBJ databases">
        <title>Actin cytoskeleton and complex cell architecture in an #Asgard archaeon.</title>
        <authorList>
            <person name="Ponce Toledo R.I."/>
            <person name="Schleper C."/>
            <person name="Rodrigues Oliveira T."/>
            <person name="Wollweber F."/>
            <person name="Xu J."/>
            <person name="Rittmann S."/>
            <person name="Klingl A."/>
            <person name="Pilhofer M."/>
        </authorList>
    </citation>
    <scope>NUCLEOTIDE SEQUENCE</scope>
    <source>
        <strain evidence="4">B-35</strain>
    </source>
</reference>
<evidence type="ECO:0000313" key="4">
    <source>
        <dbReference type="EMBL" id="UYP47171.1"/>
    </source>
</evidence>
<evidence type="ECO:0000256" key="2">
    <source>
        <dbReference type="PROSITE-ProRule" id="PRU00703"/>
    </source>
</evidence>
<keyword evidence="5" id="KW-1185">Reference proteome</keyword>
<sequence>MENYDIDTATAEEIMTPYVIMLSDSATFEDVVKSLYDNNISAVFIHKKTTDEFFIISQSDIIHFMRVEGLNLPSIKDIPVSKLMKGPIRMVDIDTPVDKIIHVMAKHEYKRVLISDKNTPVGVVSTRDVLIWNNTYFKPAKPQVLLFMDNQTSNFISQYIFEENVDSSLQRDLIDIYGGALNSISLMTDEILKKSGKMAQLTKDNRCILFEPDKVITGVLICDFNSIDLRCKLQEATRKFCEVYAKELESSQHMHGICRTCDVSPVLPIFVGE</sequence>
<accession>A0ABY6HUG7</accession>
<evidence type="ECO:0000256" key="1">
    <source>
        <dbReference type="ARBA" id="ARBA00023122"/>
    </source>
</evidence>